<comment type="caution">
    <text evidence="1">The sequence shown here is derived from an EMBL/GenBank/DDBJ whole genome shotgun (WGS) entry which is preliminary data.</text>
</comment>
<organism evidence="1 2">
    <name type="scientific">Luteolibacter soli</name>
    <dbReference type="NCBI Taxonomy" id="3135280"/>
    <lineage>
        <taxon>Bacteria</taxon>
        <taxon>Pseudomonadati</taxon>
        <taxon>Verrucomicrobiota</taxon>
        <taxon>Verrucomicrobiia</taxon>
        <taxon>Verrucomicrobiales</taxon>
        <taxon>Verrucomicrobiaceae</taxon>
        <taxon>Luteolibacter</taxon>
    </lineage>
</organism>
<dbReference type="EMBL" id="JBBUKT010000001">
    <property type="protein sequence ID" value="MEK7949847.1"/>
    <property type="molecule type" value="Genomic_DNA"/>
</dbReference>
<accession>A0ABU9ARX9</accession>
<gene>
    <name evidence="1" type="ORF">WKV53_05055</name>
</gene>
<keyword evidence="2" id="KW-1185">Reference proteome</keyword>
<reference evidence="1 2" key="1">
    <citation type="submission" date="2024-04" db="EMBL/GenBank/DDBJ databases">
        <title>Luteolibacter sp. isolated from soil.</title>
        <authorList>
            <person name="An J."/>
        </authorList>
    </citation>
    <scope>NUCLEOTIDE SEQUENCE [LARGE SCALE GENOMIC DNA]</scope>
    <source>
        <strain evidence="1 2">Y139</strain>
    </source>
</reference>
<dbReference type="Proteomes" id="UP001371305">
    <property type="component" value="Unassembled WGS sequence"/>
</dbReference>
<name>A0ABU9ARX9_9BACT</name>
<protein>
    <recommendedName>
        <fullName evidence="3">DNA recombination and repair protein Rad51-like C-terminal domain-containing protein</fullName>
    </recommendedName>
</protein>
<sequence>MATATIEELRKQMREKFPQAHAIPLVAMDARPAEQPFDPAYFPPGAVSEVVGPGLGMLIAGMLGEPEEMAALPELILIDGGDQFDPSSFSDEACSRLVWVRCQTVEEMLKATDMLVRDRNIPTILLDTCGFGSRELRGIPTSAWWRLKTAAGEGNCRLIVMSAAAQVPCASVRVALNARLGLESFDLPRRDLISGLRVIPERMKGVN</sequence>
<evidence type="ECO:0008006" key="3">
    <source>
        <dbReference type="Google" id="ProtNLM"/>
    </source>
</evidence>
<evidence type="ECO:0000313" key="1">
    <source>
        <dbReference type="EMBL" id="MEK7949847.1"/>
    </source>
</evidence>
<dbReference type="RefSeq" id="WP_341403263.1">
    <property type="nucleotide sequence ID" value="NZ_JBBUKT010000001.1"/>
</dbReference>
<proteinExistence type="predicted"/>
<evidence type="ECO:0000313" key="2">
    <source>
        <dbReference type="Proteomes" id="UP001371305"/>
    </source>
</evidence>